<dbReference type="Proteomes" id="UP000179221">
    <property type="component" value="Unassembled WGS sequence"/>
</dbReference>
<accession>A0A1F7YIP6</accession>
<reference evidence="1 2" key="1">
    <citation type="journal article" date="2016" name="Nat. Commun.">
        <title>Thousands of microbial genomes shed light on interconnected biogeochemical processes in an aquifer system.</title>
        <authorList>
            <person name="Anantharaman K."/>
            <person name="Brown C.T."/>
            <person name="Hug L.A."/>
            <person name="Sharon I."/>
            <person name="Castelle C.J."/>
            <person name="Probst A.J."/>
            <person name="Thomas B.C."/>
            <person name="Singh A."/>
            <person name="Wilkins M.J."/>
            <person name="Karaoz U."/>
            <person name="Brodie E.L."/>
            <person name="Williams K.H."/>
            <person name="Hubbard S.S."/>
            <person name="Banfield J.F."/>
        </authorList>
    </citation>
    <scope>NUCLEOTIDE SEQUENCE [LARGE SCALE GENOMIC DNA]</scope>
</reference>
<sequence>MIFLRENRFESEIDRDYRRYLIEEKKANRLSVNNNKILPERGAANTEDYIVDGALNTFNRFEDLHRAK</sequence>
<comment type="caution">
    <text evidence="1">The sequence shown here is derived from an EMBL/GenBank/DDBJ whole genome shotgun (WGS) entry which is preliminary data.</text>
</comment>
<protein>
    <submittedName>
        <fullName evidence="1">Uncharacterized protein</fullName>
    </submittedName>
</protein>
<organism evidence="1 2">
    <name type="scientific">Candidatus Woesebacteria bacterium RIFCSPHIGHO2_01_FULL_40_22</name>
    <dbReference type="NCBI Taxonomy" id="1802499"/>
    <lineage>
        <taxon>Bacteria</taxon>
        <taxon>Candidatus Woeseibacteriota</taxon>
    </lineage>
</organism>
<dbReference type="AlphaFoldDB" id="A0A1F7YIP6"/>
<dbReference type="EMBL" id="MGGL01000011">
    <property type="protein sequence ID" value="OGM26478.1"/>
    <property type="molecule type" value="Genomic_DNA"/>
</dbReference>
<evidence type="ECO:0000313" key="1">
    <source>
        <dbReference type="EMBL" id="OGM26478.1"/>
    </source>
</evidence>
<evidence type="ECO:0000313" key="2">
    <source>
        <dbReference type="Proteomes" id="UP000179221"/>
    </source>
</evidence>
<name>A0A1F7YIP6_9BACT</name>
<gene>
    <name evidence="1" type="ORF">A2628_02985</name>
</gene>
<proteinExistence type="predicted"/>